<dbReference type="PANTHER" id="PTHR31645:SF0">
    <property type="entry name" value="OLIGOPEPTIDE TRANSPORTER YGL114W-RELATED"/>
    <property type="match status" value="1"/>
</dbReference>
<dbReference type="InterPro" id="IPR045035">
    <property type="entry name" value="YSL-like"/>
</dbReference>
<keyword evidence="3 6" id="KW-0812">Transmembrane</keyword>
<evidence type="ECO:0000256" key="3">
    <source>
        <dbReference type="ARBA" id="ARBA00022692"/>
    </source>
</evidence>
<comment type="subcellular location">
    <subcellularLocation>
        <location evidence="1">Membrane</location>
        <topology evidence="1">Multi-pass membrane protein</topology>
    </subcellularLocation>
</comment>
<dbReference type="EMBL" id="VSSQ01141745">
    <property type="protein sequence ID" value="MPN62983.1"/>
    <property type="molecule type" value="Genomic_DNA"/>
</dbReference>
<dbReference type="GO" id="GO:0016020">
    <property type="term" value="C:membrane"/>
    <property type="evidence" value="ECO:0007669"/>
    <property type="project" value="UniProtKB-SubCell"/>
</dbReference>
<dbReference type="InterPro" id="IPR004813">
    <property type="entry name" value="OPT"/>
</dbReference>
<keyword evidence="5 6" id="KW-0472">Membrane</keyword>
<proteinExistence type="predicted"/>
<accession>A0A645JUQ8</accession>
<keyword evidence="2" id="KW-0813">Transport</keyword>
<evidence type="ECO:0000256" key="1">
    <source>
        <dbReference type="ARBA" id="ARBA00004141"/>
    </source>
</evidence>
<reference evidence="7" key="1">
    <citation type="submission" date="2019-08" db="EMBL/GenBank/DDBJ databases">
        <authorList>
            <person name="Kucharzyk K."/>
            <person name="Murdoch R.W."/>
            <person name="Higgins S."/>
            <person name="Loffler F."/>
        </authorList>
    </citation>
    <scope>NUCLEOTIDE SEQUENCE</scope>
</reference>
<dbReference type="AlphaFoldDB" id="A0A645JUQ8"/>
<dbReference type="Pfam" id="PF03169">
    <property type="entry name" value="OPT"/>
    <property type="match status" value="1"/>
</dbReference>
<name>A0A645JUQ8_9ZZZZ</name>
<evidence type="ECO:0000256" key="6">
    <source>
        <dbReference type="SAM" id="Phobius"/>
    </source>
</evidence>
<evidence type="ECO:0000256" key="2">
    <source>
        <dbReference type="ARBA" id="ARBA00022448"/>
    </source>
</evidence>
<feature type="transmembrane region" description="Helical" evidence="6">
    <location>
        <begin position="95"/>
        <end position="114"/>
    </location>
</feature>
<keyword evidence="4 6" id="KW-1133">Transmembrane helix</keyword>
<evidence type="ECO:0000256" key="5">
    <source>
        <dbReference type="ARBA" id="ARBA00023136"/>
    </source>
</evidence>
<evidence type="ECO:0008006" key="8">
    <source>
        <dbReference type="Google" id="ProtNLM"/>
    </source>
</evidence>
<feature type="transmembrane region" description="Helical" evidence="6">
    <location>
        <begin position="70"/>
        <end position="89"/>
    </location>
</feature>
<evidence type="ECO:0000256" key="4">
    <source>
        <dbReference type="ARBA" id="ARBA00022989"/>
    </source>
</evidence>
<evidence type="ECO:0000313" key="7">
    <source>
        <dbReference type="EMBL" id="MPN62983.1"/>
    </source>
</evidence>
<feature type="transmembrane region" description="Helical" evidence="6">
    <location>
        <begin position="20"/>
        <end position="40"/>
    </location>
</feature>
<dbReference type="GO" id="GO:0035673">
    <property type="term" value="F:oligopeptide transmembrane transporter activity"/>
    <property type="evidence" value="ECO:0007669"/>
    <property type="project" value="InterPro"/>
</dbReference>
<gene>
    <name evidence="7" type="ORF">SDC9_210737</name>
</gene>
<protein>
    <recommendedName>
        <fullName evidence="8">Peptide transporter</fullName>
    </recommendedName>
</protein>
<sequence length="158" mass="15671">MMNDLKSGYLVGTKPSAQFVAEGIGGVVGAVVAVVALLVLKNAYGNFGTEQLPAPQAAAVSSMVKGIGHVPAFVAGAAIGFILYLLRIPAATLGLGVYLPVSISAIMGTGALTLMAVRKIGGKKALAAIDDKTGLIASGFLGGEGITGVVLAIIAMFG</sequence>
<comment type="caution">
    <text evidence="7">The sequence shown here is derived from an EMBL/GenBank/DDBJ whole genome shotgun (WGS) entry which is preliminary data.</text>
</comment>
<organism evidence="7">
    <name type="scientific">bioreactor metagenome</name>
    <dbReference type="NCBI Taxonomy" id="1076179"/>
    <lineage>
        <taxon>unclassified sequences</taxon>
        <taxon>metagenomes</taxon>
        <taxon>ecological metagenomes</taxon>
    </lineage>
</organism>
<dbReference type="PANTHER" id="PTHR31645">
    <property type="entry name" value="OLIGOPEPTIDE TRANSPORTER YGL114W-RELATED"/>
    <property type="match status" value="1"/>
</dbReference>
<feature type="transmembrane region" description="Helical" evidence="6">
    <location>
        <begin position="135"/>
        <end position="157"/>
    </location>
</feature>